<dbReference type="Gene3D" id="3.30.1370.50">
    <property type="entry name" value="R3H-like domain"/>
    <property type="match status" value="1"/>
</dbReference>
<dbReference type="InterPro" id="IPR001374">
    <property type="entry name" value="R3H_dom"/>
</dbReference>
<reference evidence="6" key="1">
    <citation type="submission" date="2021-02" db="EMBL/GenBank/DDBJ databases">
        <authorList>
            <person name="Nowell W R."/>
        </authorList>
    </citation>
    <scope>NUCLEOTIDE SEQUENCE</scope>
</reference>
<feature type="compositionally biased region" description="Polar residues" evidence="1">
    <location>
        <begin position="639"/>
        <end position="648"/>
    </location>
</feature>
<feature type="compositionally biased region" description="Pro residues" evidence="1">
    <location>
        <begin position="405"/>
        <end position="414"/>
    </location>
</feature>
<evidence type="ECO:0000313" key="6">
    <source>
        <dbReference type="EMBL" id="CAF3518160.1"/>
    </source>
</evidence>
<dbReference type="EMBL" id="CAJOBA010000262">
    <property type="protein sequence ID" value="CAF3518160.1"/>
    <property type="molecule type" value="Genomic_DNA"/>
</dbReference>
<feature type="compositionally biased region" description="Polar residues" evidence="1">
    <location>
        <begin position="394"/>
        <end position="404"/>
    </location>
</feature>
<feature type="compositionally biased region" description="Basic and acidic residues" evidence="1">
    <location>
        <begin position="383"/>
        <end position="393"/>
    </location>
</feature>
<dbReference type="InterPro" id="IPR036867">
    <property type="entry name" value="R3H_dom_sf"/>
</dbReference>
<dbReference type="GO" id="GO:0003676">
    <property type="term" value="F:nucleic acid binding"/>
    <property type="evidence" value="ECO:0007669"/>
    <property type="project" value="UniProtKB-UniRule"/>
</dbReference>
<dbReference type="Pfam" id="PF11952">
    <property type="entry name" value="XTBD"/>
    <property type="match status" value="1"/>
</dbReference>
<dbReference type="PROSITE" id="PS50174">
    <property type="entry name" value="G_PATCH"/>
    <property type="match status" value="1"/>
</dbReference>
<comment type="caution">
    <text evidence="6">The sequence shown here is derived from an EMBL/GenBank/DDBJ whole genome shotgun (WGS) entry which is preliminary data.</text>
</comment>
<feature type="region of interest" description="Disordered" evidence="1">
    <location>
        <begin position="96"/>
        <end position="152"/>
    </location>
</feature>
<evidence type="ECO:0000259" key="2">
    <source>
        <dbReference type="PROSITE" id="PS50174"/>
    </source>
</evidence>
<feature type="domain" description="G-patch" evidence="2">
    <location>
        <begin position="835"/>
        <end position="881"/>
    </location>
</feature>
<evidence type="ECO:0000313" key="7">
    <source>
        <dbReference type="Proteomes" id="UP000682733"/>
    </source>
</evidence>
<name>A0A8S2GH92_9BILA</name>
<evidence type="ECO:0000259" key="3">
    <source>
        <dbReference type="PROSITE" id="PS51061"/>
    </source>
</evidence>
<proteinExistence type="predicted"/>
<dbReference type="Proteomes" id="UP000682733">
    <property type="component" value="Unassembled WGS sequence"/>
</dbReference>
<feature type="region of interest" description="Disordered" evidence="1">
    <location>
        <begin position="593"/>
        <end position="648"/>
    </location>
</feature>
<dbReference type="SMART" id="SM00443">
    <property type="entry name" value="G_patch"/>
    <property type="match status" value="1"/>
</dbReference>
<dbReference type="InterPro" id="IPR000467">
    <property type="entry name" value="G_patch_dom"/>
</dbReference>
<dbReference type="PROSITE" id="PS51827">
    <property type="entry name" value="XTBD"/>
    <property type="match status" value="1"/>
</dbReference>
<feature type="region of interest" description="Disordered" evidence="1">
    <location>
        <begin position="382"/>
        <end position="415"/>
    </location>
</feature>
<evidence type="ECO:0000256" key="1">
    <source>
        <dbReference type="SAM" id="MobiDB-lite"/>
    </source>
</evidence>
<dbReference type="EMBL" id="CAJNOK010000262">
    <property type="protein sequence ID" value="CAF0740749.1"/>
    <property type="molecule type" value="Genomic_DNA"/>
</dbReference>
<dbReference type="Proteomes" id="UP000677228">
    <property type="component" value="Unassembled WGS sequence"/>
</dbReference>
<evidence type="ECO:0000259" key="4">
    <source>
        <dbReference type="PROSITE" id="PS51827"/>
    </source>
</evidence>
<evidence type="ECO:0008006" key="8">
    <source>
        <dbReference type="Google" id="ProtNLM"/>
    </source>
</evidence>
<dbReference type="PANTHER" id="PTHR48430">
    <property type="entry name" value="PARTNER OF XRN-2 PROTEIN 1"/>
    <property type="match status" value="1"/>
</dbReference>
<protein>
    <recommendedName>
        <fullName evidence="8">G-patch domain-containing protein</fullName>
    </recommendedName>
</protein>
<dbReference type="Pfam" id="PF01424">
    <property type="entry name" value="R3H"/>
    <property type="match status" value="1"/>
</dbReference>
<dbReference type="PANTHER" id="PTHR48430:SF1">
    <property type="entry name" value="PARTNER OF XRN-2 PROTEIN 1"/>
    <property type="match status" value="1"/>
</dbReference>
<feature type="compositionally biased region" description="Basic and acidic residues" evidence="1">
    <location>
        <begin position="115"/>
        <end position="148"/>
    </location>
</feature>
<feature type="domain" description="R3H" evidence="3">
    <location>
        <begin position="885"/>
        <end position="950"/>
    </location>
</feature>
<dbReference type="PROSITE" id="PS51061">
    <property type="entry name" value="R3H"/>
    <property type="match status" value="1"/>
</dbReference>
<organism evidence="6 7">
    <name type="scientific">Didymodactylos carnosus</name>
    <dbReference type="NCBI Taxonomy" id="1234261"/>
    <lineage>
        <taxon>Eukaryota</taxon>
        <taxon>Metazoa</taxon>
        <taxon>Spiralia</taxon>
        <taxon>Gnathifera</taxon>
        <taxon>Rotifera</taxon>
        <taxon>Eurotatoria</taxon>
        <taxon>Bdelloidea</taxon>
        <taxon>Philodinida</taxon>
        <taxon>Philodinidae</taxon>
        <taxon>Didymodactylos</taxon>
    </lineage>
</organism>
<feature type="compositionally biased region" description="Low complexity" evidence="1">
    <location>
        <begin position="96"/>
        <end position="106"/>
    </location>
</feature>
<evidence type="ECO:0000313" key="5">
    <source>
        <dbReference type="EMBL" id="CAF0740749.1"/>
    </source>
</evidence>
<dbReference type="SUPFAM" id="SSF82708">
    <property type="entry name" value="R3H domain"/>
    <property type="match status" value="1"/>
</dbReference>
<dbReference type="Pfam" id="PF01585">
    <property type="entry name" value="G-patch"/>
    <property type="match status" value="1"/>
</dbReference>
<accession>A0A8S2GH92</accession>
<sequence>MTTTDDTDSITIDTAPVPPAEPLTNVERFRLPTENDQQWMYRKLFIETHWNDYNEERLLCLTQCYVNTKCLGCKYSEPLKSLLEQLEKKLNLKTTNKDVSSTTTTNRHQKLAEPNSDKDKQQIDERNKIIKIKERTPVADQSKVDQRQKQSSVITSIPPLSLPLQKTSDTFASSTRATNSIIKYPVPATKKSSLVFDTNEVKMKKLQMLTQELKNELEHSANASTITYTDENDPTIDHIYKIGNKHRLFIDYRPDDSFSHSTNQTTSARTFTTQTFRGKLYIDEVYICSGQGSSKRQCKRDCFLRAHDYLVDHDYEVKSLINGKDKQAQYDLVVKDLNEFDGNESFVGGMRMPHMNFVEAKDTSTIAERTAYEQLRLEQQYWQRDHPGEERPTSIRSKLVQRSRSPPPPIPHLPPVYHTLKKDENIIDPIPRQQPSQQSEIIFNAPITANRVKTSSIILEEHYLLSDTLSVSQQRTKLIKLQPFLFSLLNSLADPAHSIDLISSQINKYHLQSDFECPDKPSSTQGFHGYLVVEQIYISDGYGINKKLAKKQTYSNALKLISKSKSFSLELRNKQQWTLISCDDDQGLLKCPPPSRRSMLYRDSDRDCNQSTGGDSRYERAQEYHQAKSGGTCIPPPMSNNNYSSAQSFGSRSRRINEEEAAAPIVQSSFDSSKCVTTPDNEILSNIHSLIPSTFVLFEPLDFQSNMPGSYVSMLFVSMSKNRLELKHDIQHIPKGYLVTFYIDDHFLMSMLGNSNKNCTKQTGAMKLCELLKTIFPCIKMKSVEHMIEDGGTYVILGNVRRITRAHLYEQAEESIITNNNNNQHQTNENVIVEKEDIATKLMKKMGWTGTGGLGKQGQGIAEPIQIEDLHGRKGLGSNHLFPNNIFIRNLRRSLEEYIQQNNDDQELIFENQFNNEERKMIHKEAMKLHLHSTSYGQKQQRFIRVTHKRTTDELMDHLKQHNGKTQRYELKSAQSYQTNSQYHGGGMRTVSTDLLKQGIRIAPVVEYKDACDDNNT</sequence>
<feature type="compositionally biased region" description="Basic and acidic residues" evidence="1">
    <location>
        <begin position="616"/>
        <end position="626"/>
    </location>
</feature>
<dbReference type="AlphaFoldDB" id="A0A8S2GH92"/>
<feature type="domain" description="XRN2-binding (XTBD)" evidence="4">
    <location>
        <begin position="26"/>
        <end position="114"/>
    </location>
</feature>
<dbReference type="InterPro" id="IPR021859">
    <property type="entry name" value="XTBD"/>
</dbReference>
<gene>
    <name evidence="5" type="ORF">OVA965_LOCUS1424</name>
    <name evidence="6" type="ORF">TMI583_LOCUS1425</name>
</gene>